<feature type="binding site" description="axial binding residue" evidence="3">
    <location>
        <position position="408"/>
    </location>
    <ligand>
        <name>heme</name>
        <dbReference type="ChEBI" id="CHEBI:30413"/>
    </ligand>
    <ligandPart>
        <name>Fe</name>
        <dbReference type="ChEBI" id="CHEBI:18248"/>
    </ligandPart>
</feature>
<name>A0A368RXS4_SETIT</name>
<dbReference type="Gene3D" id="1.10.630.10">
    <property type="entry name" value="Cytochrome P450"/>
    <property type="match status" value="1"/>
</dbReference>
<dbReference type="PROSITE" id="PS00086">
    <property type="entry name" value="CYTOCHROME_P450"/>
    <property type="match status" value="1"/>
</dbReference>
<organism evidence="6">
    <name type="scientific">Setaria italica</name>
    <name type="common">Foxtail millet</name>
    <name type="synonym">Panicum italicum</name>
    <dbReference type="NCBI Taxonomy" id="4555"/>
    <lineage>
        <taxon>Eukaryota</taxon>
        <taxon>Viridiplantae</taxon>
        <taxon>Streptophyta</taxon>
        <taxon>Embryophyta</taxon>
        <taxon>Tracheophyta</taxon>
        <taxon>Spermatophyta</taxon>
        <taxon>Magnoliopsida</taxon>
        <taxon>Liliopsida</taxon>
        <taxon>Poales</taxon>
        <taxon>Poaceae</taxon>
        <taxon>PACMAD clade</taxon>
        <taxon>Panicoideae</taxon>
        <taxon>Panicodae</taxon>
        <taxon>Paniceae</taxon>
        <taxon>Cenchrinae</taxon>
        <taxon>Setaria</taxon>
    </lineage>
</organism>
<dbReference type="STRING" id="4555.A0A368RXS4"/>
<dbReference type="InterPro" id="IPR017972">
    <property type="entry name" value="Cyt_P450_CS"/>
</dbReference>
<gene>
    <name evidence="6" type="ORF">SETIT_7G204300v2</name>
</gene>
<dbReference type="GO" id="GO:0005506">
    <property type="term" value="F:iron ion binding"/>
    <property type="evidence" value="ECO:0007669"/>
    <property type="project" value="InterPro"/>
</dbReference>
<evidence type="ECO:0000256" key="4">
    <source>
        <dbReference type="RuleBase" id="RU000461"/>
    </source>
</evidence>
<keyword evidence="4" id="KW-0560">Oxidoreductase</keyword>
<evidence type="ECO:0000313" key="6">
    <source>
        <dbReference type="EMBL" id="RCV35007.1"/>
    </source>
</evidence>
<keyword evidence="5" id="KW-0472">Membrane</keyword>
<keyword evidence="3 4" id="KW-0349">Heme</keyword>
<keyword evidence="2 3" id="KW-0408">Iron</keyword>
<keyword evidence="1 3" id="KW-0479">Metal-binding</keyword>
<protein>
    <recommendedName>
        <fullName evidence="7">Cytochrome P450</fullName>
    </recommendedName>
</protein>
<evidence type="ECO:0000256" key="2">
    <source>
        <dbReference type="ARBA" id="ARBA00023004"/>
    </source>
</evidence>
<comment type="similarity">
    <text evidence="4">Belongs to the cytochrome P450 family.</text>
</comment>
<dbReference type="GO" id="GO:0016705">
    <property type="term" value="F:oxidoreductase activity, acting on paired donors, with incorporation or reduction of molecular oxygen"/>
    <property type="evidence" value="ECO:0007669"/>
    <property type="project" value="InterPro"/>
</dbReference>
<evidence type="ECO:0000256" key="3">
    <source>
        <dbReference type="PIRSR" id="PIRSR602401-1"/>
    </source>
</evidence>
<evidence type="ECO:0000256" key="1">
    <source>
        <dbReference type="ARBA" id="ARBA00022723"/>
    </source>
</evidence>
<dbReference type="EMBL" id="CM003534">
    <property type="protein sequence ID" value="RCV35007.1"/>
    <property type="molecule type" value="Genomic_DNA"/>
</dbReference>
<dbReference type="InterPro" id="IPR036396">
    <property type="entry name" value="Cyt_P450_sf"/>
</dbReference>
<reference evidence="6" key="2">
    <citation type="submission" date="2015-07" db="EMBL/GenBank/DDBJ databases">
        <authorList>
            <person name="Noorani M."/>
        </authorList>
    </citation>
    <scope>NUCLEOTIDE SEQUENCE</scope>
    <source>
        <strain evidence="6">Yugu1</strain>
    </source>
</reference>
<dbReference type="SUPFAM" id="SSF48264">
    <property type="entry name" value="Cytochrome P450"/>
    <property type="match status" value="1"/>
</dbReference>
<dbReference type="GO" id="GO:0020037">
    <property type="term" value="F:heme binding"/>
    <property type="evidence" value="ECO:0007669"/>
    <property type="project" value="InterPro"/>
</dbReference>
<keyword evidence="5" id="KW-1133">Transmembrane helix</keyword>
<proteinExistence type="inferred from homology"/>
<dbReference type="Pfam" id="PF00067">
    <property type="entry name" value="p450"/>
    <property type="match status" value="2"/>
</dbReference>
<dbReference type="AlphaFoldDB" id="A0A368RXS4"/>
<evidence type="ECO:0008006" key="7">
    <source>
        <dbReference type="Google" id="ProtNLM"/>
    </source>
</evidence>
<dbReference type="GO" id="GO:0004497">
    <property type="term" value="F:monooxygenase activity"/>
    <property type="evidence" value="ECO:0007669"/>
    <property type="project" value="UniProtKB-KW"/>
</dbReference>
<evidence type="ECO:0000256" key="5">
    <source>
        <dbReference type="SAM" id="Phobius"/>
    </source>
</evidence>
<keyword evidence="4" id="KW-0503">Monooxygenase</keyword>
<accession>A0A368RXS4</accession>
<dbReference type="OrthoDB" id="1372046at2759"/>
<dbReference type="PANTHER" id="PTHR24286:SF206">
    <property type="entry name" value="CYTOCHROME P450"/>
    <property type="match status" value="1"/>
</dbReference>
<dbReference type="InterPro" id="IPR001128">
    <property type="entry name" value="Cyt_P450"/>
</dbReference>
<reference evidence="6" key="1">
    <citation type="journal article" date="2012" name="Nat. Biotechnol.">
        <title>Reference genome sequence of the model plant Setaria.</title>
        <authorList>
            <person name="Bennetzen J.L."/>
            <person name="Schmutz J."/>
            <person name="Wang H."/>
            <person name="Percifield R."/>
            <person name="Hawkins J."/>
            <person name="Pontaroli A.C."/>
            <person name="Estep M."/>
            <person name="Feng L."/>
            <person name="Vaughn J.N."/>
            <person name="Grimwood J."/>
            <person name="Jenkins J."/>
            <person name="Barry K."/>
            <person name="Lindquist E."/>
            <person name="Hellsten U."/>
            <person name="Deshpande S."/>
            <person name="Wang X."/>
            <person name="Wu X."/>
            <person name="Mitros T."/>
            <person name="Triplett J."/>
            <person name="Yang X."/>
            <person name="Ye C.Y."/>
            <person name="Mauro-Herrera M."/>
            <person name="Wang L."/>
            <person name="Li P."/>
            <person name="Sharma M."/>
            <person name="Sharma R."/>
            <person name="Ronald P.C."/>
            <person name="Panaud O."/>
            <person name="Kellogg E.A."/>
            <person name="Brutnell T.P."/>
            <person name="Doust A.N."/>
            <person name="Tuskan G.A."/>
            <person name="Rokhsar D."/>
            <person name="Devos K.M."/>
        </authorList>
    </citation>
    <scope>NUCLEOTIDE SEQUENCE [LARGE SCALE GENOMIC DNA]</scope>
    <source>
        <strain evidence="6">Yugu1</strain>
    </source>
</reference>
<dbReference type="InterPro" id="IPR002401">
    <property type="entry name" value="Cyt_P450_E_grp-I"/>
</dbReference>
<feature type="transmembrane region" description="Helical" evidence="5">
    <location>
        <begin position="6"/>
        <end position="26"/>
    </location>
</feature>
<dbReference type="PRINTS" id="PR00463">
    <property type="entry name" value="EP450I"/>
</dbReference>
<keyword evidence="5" id="KW-0812">Transmembrane</keyword>
<sequence length="459" mass="52849">MEILQIQYAALCGVALMIGWLLHWVYKWINPPCNGILPPGSMGFPFFGETIQFFKTSPSIHMPDFYKLRMKRYGSVFKTNLVGQPLVISADPEVNRFIFQQEGQLFRSWYPETANTSIGKKSIDEFSGAVQKFVRTFASRLFGLEYLKQELLPELENSMRDSFAEWATKPSIEAHEGATNRTSNYLCFTKQRLVSFPIYFPGTTFYRCMQGRKNMQNIMSDLLRQRLSTPTKKHGDLLDLIVEELQSEKPAIDEKFAIDALVALLFTSFVTMAPTLTLAFKFLSDNPKALEALKEEHEAIVRNRENPDSTFTWEEYKSLTFTALVVNELTRMSNVTPGIFRRTLTDVQVNGYTIPAGWMVMMIPMAIHLNPKYFDNPLNFNPWRWLEESKRSTLHKNFVPFGLGIRACPATEFSKLFIALFLHILVTKYRWKEIKGGEVSRKAVIMFPQGYQIQLLPKA</sequence>
<dbReference type="PANTHER" id="PTHR24286">
    <property type="entry name" value="CYTOCHROME P450 26"/>
    <property type="match status" value="1"/>
</dbReference>
<dbReference type="CDD" id="cd11043">
    <property type="entry name" value="CYP90-like"/>
    <property type="match status" value="1"/>
</dbReference>
<comment type="cofactor">
    <cofactor evidence="3">
        <name>heme</name>
        <dbReference type="ChEBI" id="CHEBI:30413"/>
    </cofactor>
</comment>